<dbReference type="InterPro" id="IPR050109">
    <property type="entry name" value="HTH-type_TetR-like_transc_reg"/>
</dbReference>
<evidence type="ECO:0000256" key="2">
    <source>
        <dbReference type="PROSITE-ProRule" id="PRU00335"/>
    </source>
</evidence>
<feature type="DNA-binding region" description="H-T-H motif" evidence="2">
    <location>
        <begin position="26"/>
        <end position="45"/>
    </location>
</feature>
<dbReference type="InterPro" id="IPR032551">
    <property type="entry name" value="BscR_C"/>
</dbReference>
<sequence>MTTNKREDILLAALNLFTERGFDATTVPMIADTAKVGAGTIYRYFDNKEVLLNSLFQECVVQFFQTITQGFPESGTVRQQFHHIFFQTIHFAKGNREAFSFIDSHLNPRLLDDRSLKSFEVGMDFIRHFLVQGQQQGIISSLPPNALISIFYGALVKLFETIRAEVLEETDELLAGVEECCWNAIRVH</sequence>
<dbReference type="InterPro" id="IPR009057">
    <property type="entry name" value="Homeodomain-like_sf"/>
</dbReference>
<evidence type="ECO:0000313" key="4">
    <source>
        <dbReference type="EMBL" id="MCE5172859.1"/>
    </source>
</evidence>
<dbReference type="PROSITE" id="PS50977">
    <property type="entry name" value="HTH_TETR_2"/>
    <property type="match status" value="1"/>
</dbReference>
<accession>A0ABS8YNV4</accession>
<evidence type="ECO:0000313" key="5">
    <source>
        <dbReference type="Proteomes" id="UP001199916"/>
    </source>
</evidence>
<dbReference type="RefSeq" id="WP_019422207.1">
    <property type="nucleotide sequence ID" value="NZ_JAJNBZ010000035.1"/>
</dbReference>
<dbReference type="PANTHER" id="PTHR30055:SF207">
    <property type="entry name" value="HTH-TYPE TRANSCRIPTIONAL REPRESSOR FATR"/>
    <property type="match status" value="1"/>
</dbReference>
<organism evidence="4 5">
    <name type="scientific">Paenibacillus profundus</name>
    <dbReference type="NCBI Taxonomy" id="1173085"/>
    <lineage>
        <taxon>Bacteria</taxon>
        <taxon>Bacillati</taxon>
        <taxon>Bacillota</taxon>
        <taxon>Bacilli</taxon>
        <taxon>Bacillales</taxon>
        <taxon>Paenibacillaceae</taxon>
        <taxon>Paenibacillus</taxon>
    </lineage>
</organism>
<feature type="domain" description="HTH tetR-type" evidence="3">
    <location>
        <begin position="3"/>
        <end position="63"/>
    </location>
</feature>
<dbReference type="PRINTS" id="PR00455">
    <property type="entry name" value="HTHTETR"/>
</dbReference>
<keyword evidence="5" id="KW-1185">Reference proteome</keyword>
<dbReference type="Gene3D" id="1.10.357.10">
    <property type="entry name" value="Tetracycline Repressor, domain 2"/>
    <property type="match status" value="1"/>
</dbReference>
<dbReference type="InterPro" id="IPR023772">
    <property type="entry name" value="DNA-bd_HTH_TetR-type_CS"/>
</dbReference>
<dbReference type="SUPFAM" id="SSF46689">
    <property type="entry name" value="Homeodomain-like"/>
    <property type="match status" value="1"/>
</dbReference>
<dbReference type="InterPro" id="IPR036271">
    <property type="entry name" value="Tet_transcr_reg_TetR-rel_C_sf"/>
</dbReference>
<dbReference type="Pfam" id="PF00440">
    <property type="entry name" value="TetR_N"/>
    <property type="match status" value="1"/>
</dbReference>
<name>A0ABS8YNV4_9BACL</name>
<dbReference type="PROSITE" id="PS01081">
    <property type="entry name" value="HTH_TETR_1"/>
    <property type="match status" value="1"/>
</dbReference>
<dbReference type="InterPro" id="IPR001647">
    <property type="entry name" value="HTH_TetR"/>
</dbReference>
<dbReference type="EMBL" id="JAJNBZ010000035">
    <property type="protein sequence ID" value="MCE5172859.1"/>
    <property type="molecule type" value="Genomic_DNA"/>
</dbReference>
<dbReference type="Pfam" id="PF16295">
    <property type="entry name" value="TetR_C_10"/>
    <property type="match status" value="1"/>
</dbReference>
<gene>
    <name evidence="4" type="ORF">LQV63_26695</name>
</gene>
<comment type="caution">
    <text evidence="4">The sequence shown here is derived from an EMBL/GenBank/DDBJ whole genome shotgun (WGS) entry which is preliminary data.</text>
</comment>
<keyword evidence="1 2" id="KW-0238">DNA-binding</keyword>
<proteinExistence type="predicted"/>
<dbReference type="SUPFAM" id="SSF48498">
    <property type="entry name" value="Tetracyclin repressor-like, C-terminal domain"/>
    <property type="match status" value="1"/>
</dbReference>
<reference evidence="4 5" key="1">
    <citation type="submission" date="2021-11" db="EMBL/GenBank/DDBJ databases">
        <title>Draft genome sequence of Paenibacillus profundus YoMME, a new Gram-positive bacteria with exoelectrogenic properties.</title>
        <authorList>
            <person name="Hubenova Y."/>
            <person name="Hubenova E."/>
            <person name="Manasiev Y."/>
            <person name="Peykov S."/>
            <person name="Mitov M."/>
        </authorList>
    </citation>
    <scope>NUCLEOTIDE SEQUENCE [LARGE SCALE GENOMIC DNA]</scope>
    <source>
        <strain evidence="4 5">YoMME</strain>
    </source>
</reference>
<evidence type="ECO:0000259" key="3">
    <source>
        <dbReference type="PROSITE" id="PS50977"/>
    </source>
</evidence>
<evidence type="ECO:0000256" key="1">
    <source>
        <dbReference type="ARBA" id="ARBA00023125"/>
    </source>
</evidence>
<protein>
    <submittedName>
        <fullName evidence="4">TetR family transcriptional regulator</fullName>
    </submittedName>
</protein>
<dbReference type="Proteomes" id="UP001199916">
    <property type="component" value="Unassembled WGS sequence"/>
</dbReference>
<dbReference type="PANTHER" id="PTHR30055">
    <property type="entry name" value="HTH-TYPE TRANSCRIPTIONAL REGULATOR RUTR"/>
    <property type="match status" value="1"/>
</dbReference>